<dbReference type="RefSeq" id="WP_160921750.1">
    <property type="nucleotide sequence ID" value="NZ_WMEY01000016.1"/>
</dbReference>
<dbReference type="Pfam" id="PF14146">
    <property type="entry name" value="DUF4305"/>
    <property type="match status" value="1"/>
</dbReference>
<dbReference type="Proteomes" id="UP000447833">
    <property type="component" value="Unassembled WGS sequence"/>
</dbReference>
<feature type="transmembrane region" description="Helical" evidence="1">
    <location>
        <begin position="7"/>
        <end position="24"/>
    </location>
</feature>
<evidence type="ECO:0000313" key="2">
    <source>
        <dbReference type="EMBL" id="MYL66090.1"/>
    </source>
</evidence>
<sequence length="74" mass="8652">MKLSPTIMAFFYLGLGSLFTYLAIQSASSNGEMWSFYTILLMVLATVDFVYAIRFFVLRKRITQLKKKDENKKR</sequence>
<keyword evidence="1" id="KW-0472">Membrane</keyword>
<proteinExistence type="predicted"/>
<keyword evidence="1" id="KW-0812">Transmembrane</keyword>
<protein>
    <submittedName>
        <fullName evidence="2">DUF4305 domain-containing protein</fullName>
    </submittedName>
</protein>
<comment type="caution">
    <text evidence="2">The sequence shown here is derived from an EMBL/GenBank/DDBJ whole genome shotgun (WGS) entry which is preliminary data.</text>
</comment>
<accession>A0A845F5J2</accession>
<gene>
    <name evidence="2" type="ORF">GLW07_22530</name>
</gene>
<evidence type="ECO:0000256" key="1">
    <source>
        <dbReference type="SAM" id="Phobius"/>
    </source>
</evidence>
<organism evidence="2 3">
    <name type="scientific">Guptibacillus hwajinpoensis</name>
    <dbReference type="NCBI Taxonomy" id="208199"/>
    <lineage>
        <taxon>Bacteria</taxon>
        <taxon>Bacillati</taxon>
        <taxon>Bacillota</taxon>
        <taxon>Bacilli</taxon>
        <taxon>Bacillales</taxon>
        <taxon>Guptibacillaceae</taxon>
        <taxon>Guptibacillus</taxon>
    </lineage>
</organism>
<evidence type="ECO:0000313" key="3">
    <source>
        <dbReference type="Proteomes" id="UP000447833"/>
    </source>
</evidence>
<reference evidence="2 3" key="1">
    <citation type="submission" date="2019-11" db="EMBL/GenBank/DDBJ databases">
        <title>Genome sequences of 17 halophilic strains isolated from different environments.</title>
        <authorList>
            <person name="Furrow R.E."/>
        </authorList>
    </citation>
    <scope>NUCLEOTIDE SEQUENCE [LARGE SCALE GENOMIC DNA]</scope>
    <source>
        <strain evidence="2 3">22506_14_FS</strain>
    </source>
</reference>
<dbReference type="InterPro" id="IPR025426">
    <property type="entry name" value="DUF4305"/>
</dbReference>
<dbReference type="AlphaFoldDB" id="A0A845F5J2"/>
<keyword evidence="1" id="KW-1133">Transmembrane helix</keyword>
<dbReference type="EMBL" id="WMEY01000016">
    <property type="protein sequence ID" value="MYL66090.1"/>
    <property type="molecule type" value="Genomic_DNA"/>
</dbReference>
<feature type="transmembrane region" description="Helical" evidence="1">
    <location>
        <begin position="36"/>
        <end position="57"/>
    </location>
</feature>
<name>A0A845F5J2_9BACL</name>